<feature type="compositionally biased region" description="Basic and acidic residues" evidence="7">
    <location>
        <begin position="498"/>
        <end position="508"/>
    </location>
</feature>
<organism evidence="9">
    <name type="scientific">Phallusia mammillata</name>
    <dbReference type="NCBI Taxonomy" id="59560"/>
    <lineage>
        <taxon>Eukaryota</taxon>
        <taxon>Metazoa</taxon>
        <taxon>Chordata</taxon>
        <taxon>Tunicata</taxon>
        <taxon>Ascidiacea</taxon>
        <taxon>Phlebobranchia</taxon>
        <taxon>Ascidiidae</taxon>
        <taxon>Phallusia</taxon>
    </lineage>
</organism>
<dbReference type="FunFam" id="3.40.850.10:FF:000113">
    <property type="entry name" value="Kinesin-like protein"/>
    <property type="match status" value="1"/>
</dbReference>
<keyword evidence="3 5" id="KW-0067">ATP-binding</keyword>
<dbReference type="PROSITE" id="PS50067">
    <property type="entry name" value="KINESIN_MOTOR_2"/>
    <property type="match status" value="1"/>
</dbReference>
<dbReference type="GO" id="GO:0007018">
    <property type="term" value="P:microtubule-based movement"/>
    <property type="evidence" value="ECO:0007669"/>
    <property type="project" value="InterPro"/>
</dbReference>
<evidence type="ECO:0000256" key="6">
    <source>
        <dbReference type="RuleBase" id="RU000394"/>
    </source>
</evidence>
<evidence type="ECO:0000256" key="7">
    <source>
        <dbReference type="SAM" id="MobiDB-lite"/>
    </source>
</evidence>
<comment type="subcellular location">
    <subcellularLocation>
        <location evidence="1">Cytoplasm</location>
        <location evidence="1">Cytoskeleton</location>
    </subcellularLocation>
</comment>
<feature type="domain" description="Kinesin motor" evidence="8">
    <location>
        <begin position="616"/>
        <end position="939"/>
    </location>
</feature>
<gene>
    <name evidence="9" type="primary">Kifc3-002</name>
</gene>
<dbReference type="PRINTS" id="PR00380">
    <property type="entry name" value="KINESINHEAVY"/>
</dbReference>
<keyword evidence="6" id="KW-0493">Microtubule</keyword>
<keyword evidence="5 6" id="KW-0505">Motor protein</keyword>
<dbReference type="GO" id="GO:0005874">
    <property type="term" value="C:microtubule"/>
    <property type="evidence" value="ECO:0007669"/>
    <property type="project" value="UniProtKB-KW"/>
</dbReference>
<dbReference type="GO" id="GO:0005524">
    <property type="term" value="F:ATP binding"/>
    <property type="evidence" value="ECO:0007669"/>
    <property type="project" value="UniProtKB-UniRule"/>
</dbReference>
<feature type="region of interest" description="Disordered" evidence="7">
    <location>
        <begin position="434"/>
        <end position="456"/>
    </location>
</feature>
<feature type="region of interest" description="Disordered" evidence="7">
    <location>
        <begin position="74"/>
        <end position="93"/>
    </location>
</feature>
<proteinExistence type="evidence at transcript level"/>
<dbReference type="GO" id="GO:0008017">
    <property type="term" value="F:microtubule binding"/>
    <property type="evidence" value="ECO:0007669"/>
    <property type="project" value="InterPro"/>
</dbReference>
<feature type="region of interest" description="Disordered" evidence="7">
    <location>
        <begin position="488"/>
        <end position="508"/>
    </location>
</feature>
<sequence length="973" mass="108632">MNMSEILLPGSTESLQTSSHQMFSTTQKSEESIHSGVENSHLPIPILKEETKLNKLKNFGSKVSLGRNKVEPLFDENRPTSAPVSSSVGGFTLQNRPKTAIDELRHQQFYHKLKKTSPVQSTNKPKEQSALIKEKEPDLTQTDVFHETAYIPYEYAHAMISRIVDDMKSMKLNHLSIVAKIENQYQSIENETQTQFETFLHTLKAKHQSKIDSFHHVISILKSRLASSSQSLDTIDSLKLKNKQLLQEKTSSLKAKKEAAQEFFFMPLVNDKKEVPGVVEETDEQGEKIADDLQQTEKLLQPIAEQNDEADAIVKPLKTNASGKILPGDFTAHQKDQSGLDEQFEVLKPMDEVNRQVDIVEDTIDVDSILKSDDVTQFLDETEDDIMKPSSEDSNYDSEKTSEGFISMKTEVAAVALMIDGDYESAPAANLSEKDVSNVKMKRPKTAEKRGVDQQLQKSRKMLVELKKQNDAYSKQIQYLERQIKSVGPTTGSSAGGVDKDKKRMEKQVKDLEKKLEFESKKLEKMKMSNTDLQGNLQASSKELADLKKKLTAQEQECAHLRESAGAGVVALQQVPVLQSEVKDLTNMNKVLTENYNSERILRKKYYNMVEDMKGKIRVYCRVRPLSSTEKQNKNKSAVFSSDDYTVKVEQARGDLKEFQFDQIFTESNSQEDIFEDTNSLVQSAVDGYNVCIFAYGQTGSGKTYTMIGDKEQKNPGIAPRAFRRIFDLIKANQQKFNFQISCYMLELYNEKLIDLLGKSQKSDVRLDIKKDNKGMVFVQGCTVETAESADGLYEIFSKGSESRHIASTNMNSASSRSHLVIGVVIESTNLATGAVTRGKLSLVDLAGSERVGKTGATATQLKEANSINKSLSALGDVISALSSEQGFIPYRNNKLTMLMQDSLGGNAKTLMFVNVSPADYNCAESAISLTYASRVKLITNDASKNAETREVVRLKQIIAKLKAGESVDDVDS</sequence>
<protein>
    <recommendedName>
        <fullName evidence="6">Kinesin-like protein</fullName>
    </recommendedName>
</protein>
<dbReference type="SUPFAM" id="SSF52540">
    <property type="entry name" value="P-loop containing nucleoside triphosphate hydrolases"/>
    <property type="match status" value="1"/>
</dbReference>
<dbReference type="InterPro" id="IPR036961">
    <property type="entry name" value="Kinesin_motor_dom_sf"/>
</dbReference>
<dbReference type="InterPro" id="IPR027417">
    <property type="entry name" value="P-loop_NTPase"/>
</dbReference>
<keyword evidence="4" id="KW-0963">Cytoplasm</keyword>
<evidence type="ECO:0000256" key="3">
    <source>
        <dbReference type="ARBA" id="ARBA00022840"/>
    </source>
</evidence>
<dbReference type="GO" id="GO:0003777">
    <property type="term" value="F:microtubule motor activity"/>
    <property type="evidence" value="ECO:0007669"/>
    <property type="project" value="InterPro"/>
</dbReference>
<evidence type="ECO:0000313" key="9">
    <source>
        <dbReference type="EMBL" id="CAB3259129.1"/>
    </source>
</evidence>
<feature type="region of interest" description="Disordered" evidence="7">
    <location>
        <begin position="1"/>
        <end position="37"/>
    </location>
</feature>
<name>A0A6F9DGD0_9ASCI</name>
<feature type="compositionally biased region" description="Polar residues" evidence="7">
    <location>
        <begin position="79"/>
        <end position="93"/>
    </location>
</feature>
<keyword evidence="2 5" id="KW-0547">Nucleotide-binding</keyword>
<dbReference type="InterPro" id="IPR019821">
    <property type="entry name" value="Kinesin_motor_CS"/>
</dbReference>
<dbReference type="CDD" id="cd01366">
    <property type="entry name" value="KISc_C_terminal"/>
    <property type="match status" value="1"/>
</dbReference>
<dbReference type="InterPro" id="IPR027640">
    <property type="entry name" value="Kinesin-like_fam"/>
</dbReference>
<dbReference type="EMBL" id="LR786228">
    <property type="protein sequence ID" value="CAB3259129.1"/>
    <property type="molecule type" value="mRNA"/>
</dbReference>
<keyword evidence="4" id="KW-0206">Cytoskeleton</keyword>
<feature type="binding site" evidence="5">
    <location>
        <begin position="697"/>
        <end position="704"/>
    </location>
    <ligand>
        <name>ATP</name>
        <dbReference type="ChEBI" id="CHEBI:30616"/>
    </ligand>
</feature>
<dbReference type="Pfam" id="PF00225">
    <property type="entry name" value="Kinesin"/>
    <property type="match status" value="1"/>
</dbReference>
<dbReference type="Gene3D" id="3.40.850.10">
    <property type="entry name" value="Kinesin motor domain"/>
    <property type="match status" value="1"/>
</dbReference>
<evidence type="ECO:0000256" key="2">
    <source>
        <dbReference type="ARBA" id="ARBA00022741"/>
    </source>
</evidence>
<dbReference type="PANTHER" id="PTHR47972:SF16">
    <property type="entry name" value="KINESIN-LIKE PROTEIN"/>
    <property type="match status" value="1"/>
</dbReference>
<dbReference type="SMART" id="SM00129">
    <property type="entry name" value="KISc"/>
    <property type="match status" value="1"/>
</dbReference>
<dbReference type="PANTHER" id="PTHR47972">
    <property type="entry name" value="KINESIN-LIKE PROTEIN KLP-3"/>
    <property type="match status" value="1"/>
</dbReference>
<evidence type="ECO:0000259" key="8">
    <source>
        <dbReference type="PROSITE" id="PS50067"/>
    </source>
</evidence>
<reference evidence="9" key="1">
    <citation type="submission" date="2020-04" db="EMBL/GenBank/DDBJ databases">
        <authorList>
            <person name="Neveu A P."/>
        </authorList>
    </citation>
    <scope>NUCLEOTIDE SEQUENCE</scope>
    <source>
        <tissue evidence="9">Whole embryo</tissue>
    </source>
</reference>
<evidence type="ECO:0000256" key="4">
    <source>
        <dbReference type="ARBA" id="ARBA00023212"/>
    </source>
</evidence>
<evidence type="ECO:0000256" key="1">
    <source>
        <dbReference type="ARBA" id="ARBA00004245"/>
    </source>
</evidence>
<dbReference type="PROSITE" id="PS00411">
    <property type="entry name" value="KINESIN_MOTOR_1"/>
    <property type="match status" value="1"/>
</dbReference>
<accession>A0A6F9DGD0</accession>
<dbReference type="AlphaFoldDB" id="A0A6F9DGD0"/>
<evidence type="ECO:0000256" key="5">
    <source>
        <dbReference type="PROSITE-ProRule" id="PRU00283"/>
    </source>
</evidence>
<comment type="similarity">
    <text evidence="5 6">Belongs to the TRAFAC class myosin-kinesin ATPase superfamily. Kinesin family.</text>
</comment>
<feature type="compositionally biased region" description="Polar residues" evidence="7">
    <location>
        <begin position="11"/>
        <end position="27"/>
    </location>
</feature>
<dbReference type="InterPro" id="IPR001752">
    <property type="entry name" value="Kinesin_motor_dom"/>
</dbReference>